<dbReference type="AlphaFoldDB" id="A0A3E3DMJ9"/>
<evidence type="ECO:0000313" key="1">
    <source>
        <dbReference type="EMBL" id="RGD69908.1"/>
    </source>
</evidence>
<sequence>MLSEKRIRAIVKDELKEQIRKQTIRMRVLASCNRVAERFGNPTGDSYYSKSEEIKEAIDKELKYVGKVYGIEIRSYISTRYTDILGAECKHDEYHFEVKEKDTDKWIDIDEW</sequence>
<gene>
    <name evidence="1" type="ORF">DWX31_15070</name>
</gene>
<dbReference type="EMBL" id="QTJW01000009">
    <property type="protein sequence ID" value="RGD69908.1"/>
    <property type="molecule type" value="Genomic_DNA"/>
</dbReference>
<reference evidence="1 2" key="1">
    <citation type="submission" date="2018-08" db="EMBL/GenBank/DDBJ databases">
        <title>A genome reference for cultivated species of the human gut microbiota.</title>
        <authorList>
            <person name="Zou Y."/>
            <person name="Xue W."/>
            <person name="Luo G."/>
        </authorList>
    </citation>
    <scope>NUCLEOTIDE SEQUENCE [LARGE SCALE GENOMIC DNA]</scope>
    <source>
        <strain evidence="1 2">AF19-13AC</strain>
    </source>
</reference>
<organism evidence="1 2">
    <name type="scientific">Hungatella hathewayi</name>
    <dbReference type="NCBI Taxonomy" id="154046"/>
    <lineage>
        <taxon>Bacteria</taxon>
        <taxon>Bacillati</taxon>
        <taxon>Bacillota</taxon>
        <taxon>Clostridia</taxon>
        <taxon>Lachnospirales</taxon>
        <taxon>Lachnospiraceae</taxon>
        <taxon>Hungatella</taxon>
    </lineage>
</organism>
<proteinExistence type="predicted"/>
<accession>A0A3E3DMJ9</accession>
<dbReference type="RefSeq" id="WP_117502419.1">
    <property type="nucleotide sequence ID" value="NZ_QTJW01000009.1"/>
</dbReference>
<name>A0A3E3DMJ9_9FIRM</name>
<comment type="caution">
    <text evidence="1">The sequence shown here is derived from an EMBL/GenBank/DDBJ whole genome shotgun (WGS) entry which is preliminary data.</text>
</comment>
<evidence type="ECO:0000313" key="2">
    <source>
        <dbReference type="Proteomes" id="UP000261023"/>
    </source>
</evidence>
<dbReference type="Proteomes" id="UP000261023">
    <property type="component" value="Unassembled WGS sequence"/>
</dbReference>
<protein>
    <submittedName>
        <fullName evidence="1">Uncharacterized protein</fullName>
    </submittedName>
</protein>